<evidence type="ECO:0000313" key="3">
    <source>
        <dbReference type="EMBL" id="MEM0573273.1"/>
    </source>
</evidence>
<feature type="signal peptide" evidence="1">
    <location>
        <begin position="1"/>
        <end position="21"/>
    </location>
</feature>
<evidence type="ECO:0000256" key="1">
    <source>
        <dbReference type="SAM" id="SignalP"/>
    </source>
</evidence>
<protein>
    <submittedName>
        <fullName evidence="2">DUF6252 family protein</fullName>
    </submittedName>
</protein>
<keyword evidence="1" id="KW-0732">Signal</keyword>
<accession>A0AB35YRM7</accession>
<keyword evidence="5" id="KW-1185">Reference proteome</keyword>
<name>A0AB35YRM7_9FLAO</name>
<dbReference type="RefSeq" id="WP_342686347.1">
    <property type="nucleotide sequence ID" value="NZ_JAZBJM010000001.1"/>
</dbReference>
<evidence type="ECO:0000313" key="2">
    <source>
        <dbReference type="EMBL" id="MEM0516749.1"/>
    </source>
</evidence>
<dbReference type="EMBL" id="JAZBJM010000001">
    <property type="protein sequence ID" value="MEM0516749.1"/>
    <property type="molecule type" value="Genomic_DNA"/>
</dbReference>
<organism evidence="2 4">
    <name type="scientific">Aequorivita flava</name>
    <dbReference type="NCBI Taxonomy" id="3114371"/>
    <lineage>
        <taxon>Bacteria</taxon>
        <taxon>Pseudomonadati</taxon>
        <taxon>Bacteroidota</taxon>
        <taxon>Flavobacteriia</taxon>
        <taxon>Flavobacteriales</taxon>
        <taxon>Flavobacteriaceae</taxon>
        <taxon>Aequorivita</taxon>
    </lineage>
</organism>
<reference evidence="2 5" key="1">
    <citation type="submission" date="2024-01" db="EMBL/GenBank/DDBJ databases">
        <title>Aequorivita flavus sp. nov., isolated from deep-sea sediment.</title>
        <authorList>
            <person name="Chen X."/>
        </authorList>
    </citation>
    <scope>NUCLEOTIDE SEQUENCE</scope>
    <source>
        <strain evidence="2">MCCC 1A16923</strain>
        <strain evidence="3 5">MCCC 1A16935</strain>
    </source>
</reference>
<dbReference type="EMBL" id="JBANCF010000004">
    <property type="protein sequence ID" value="MEM0573273.1"/>
    <property type="molecule type" value="Genomic_DNA"/>
</dbReference>
<feature type="chain" id="PRO_5044344439" evidence="1">
    <location>
        <begin position="22"/>
        <end position="465"/>
    </location>
</feature>
<dbReference type="Proteomes" id="UP001390963">
    <property type="component" value="Unassembled WGS sequence"/>
</dbReference>
<evidence type="ECO:0000313" key="5">
    <source>
        <dbReference type="Proteomes" id="UP001390963"/>
    </source>
</evidence>
<gene>
    <name evidence="3" type="ORF">VZD24_07090</name>
    <name evidence="2" type="ORF">VZD85_00170</name>
</gene>
<dbReference type="AlphaFoldDB" id="A0AB35YRM7"/>
<sequence>MKKMYFLKGMLLAFLAFQFYSCENEPLTGEFVQEEQNEAEEGQFIAKIEGEEYIASSVTATLNTENQLVITGSKTGGENITLAIVDAAVGSFNLTYGGANQNSGSYFDGSINLLPYISAEALGGYGLMNITALDVTAQTVTGTFSFVGTRAKVDGDGNPILDGNGEPVLEQISITEGAFNEIPYLLDDTGGGGTGGGDPDNEFFAKVNDIDFEAETLTVSEPVIGDVHMIKIEAQSATGELLRLDIPRSLGVGTFNMVSISDGTDLIALYNDGIGGENLTSNPGTITISEFDLEAGVLKATFAFTGTDPLNQDPEVVEVTEGNFTVFFEGVPGANNIFKANVDGTAFNPDEFTITTDVFNQYPTITLTATVDGQSMKLTFPATITEGSFEMSTEVIEGDEIVGYYTPIVGTSITYVSNPGTINITNYDIDNGIIEGTFNFSAVDATGQDPTVYQITAGEFLAVLP</sequence>
<proteinExistence type="predicted"/>
<dbReference type="Proteomes" id="UP001388259">
    <property type="component" value="Unassembled WGS sequence"/>
</dbReference>
<dbReference type="Pfam" id="PF19765">
    <property type="entry name" value="DUF6252"/>
    <property type="match status" value="2"/>
</dbReference>
<comment type="caution">
    <text evidence="2">The sequence shown here is derived from an EMBL/GenBank/DDBJ whole genome shotgun (WGS) entry which is preliminary data.</text>
</comment>
<dbReference type="InterPro" id="IPR046219">
    <property type="entry name" value="DUF6252"/>
</dbReference>
<evidence type="ECO:0000313" key="4">
    <source>
        <dbReference type="Proteomes" id="UP001388259"/>
    </source>
</evidence>